<evidence type="ECO:0000256" key="1">
    <source>
        <dbReference type="ARBA" id="ARBA00000900"/>
    </source>
</evidence>
<keyword evidence="12" id="KW-0347">Helicase</keyword>
<comment type="catalytic activity">
    <reaction evidence="1">
        <text>S-ubiquitinyl-[E2 ubiquitin-conjugating enzyme]-L-cysteine + [acceptor protein]-L-lysine = [E2 ubiquitin-conjugating enzyme]-L-cysteine + N(6)-ubiquitinyl-[acceptor protein]-L-lysine.</text>
        <dbReference type="EC" id="2.3.2.27"/>
    </reaction>
</comment>
<dbReference type="KEGG" id="egu:105045787"/>
<feature type="region of interest" description="Disordered" evidence="9">
    <location>
        <begin position="93"/>
        <end position="121"/>
    </location>
</feature>
<sequence length="341" mass="37735">MASADGTSPSSDRRGGLRRLLPLRKDFISPKPAAERNPLIIPSSRSPPPPPASPPAPPGSKKKGFAAAAFRGLGCASAASSQALVPAAAAVVRSSADWQGKRPRRRRTKQKKERRGQAGGGDVWCAPGIPFAADASVDCVVSHHQMIGRGRANGERIHRERAFVSRRDNNQEQISSFMDSPSNLESRFFGSELLPSGHLRHLRGYHRSPGGIEEIMMFQTRVLLGGMDVYDQYQDWRLDVDNMSYEELLELSDRIGYVSTGLREDEITRNLRKVKHSIFDAPAIHISSEIEWKCSICQEEYEANDEMGKLECGHSYHICCIKQWLSQKNACPVCKTAVPKA</sequence>
<dbReference type="GO" id="GO:0004386">
    <property type="term" value="F:helicase activity"/>
    <property type="evidence" value="ECO:0007669"/>
    <property type="project" value="UniProtKB-KW"/>
</dbReference>
<feature type="domain" description="RING-type" evidence="10">
    <location>
        <begin position="294"/>
        <end position="335"/>
    </location>
</feature>
<dbReference type="AlphaFoldDB" id="A0A6I9R8W9"/>
<keyword evidence="11" id="KW-1185">Reference proteome</keyword>
<dbReference type="OrthoDB" id="8062037at2759"/>
<dbReference type="Pfam" id="PF13639">
    <property type="entry name" value="zf-RING_2"/>
    <property type="match status" value="1"/>
</dbReference>
<evidence type="ECO:0000256" key="4">
    <source>
        <dbReference type="ARBA" id="ARBA00022723"/>
    </source>
</evidence>
<dbReference type="SMART" id="SM00184">
    <property type="entry name" value="RING"/>
    <property type="match status" value="1"/>
</dbReference>
<protein>
    <recommendedName>
        <fullName evidence="2">RING-type E3 ubiquitin transferase</fullName>
        <ecNumber evidence="2">2.3.2.27</ecNumber>
    </recommendedName>
</protein>
<evidence type="ECO:0000256" key="8">
    <source>
        <dbReference type="PROSITE-ProRule" id="PRU00175"/>
    </source>
</evidence>
<keyword evidence="7" id="KW-0862">Zinc</keyword>
<evidence type="ECO:0000313" key="12">
    <source>
        <dbReference type="RefSeq" id="XP_010922495.1"/>
    </source>
</evidence>
<evidence type="ECO:0000256" key="2">
    <source>
        <dbReference type="ARBA" id="ARBA00012483"/>
    </source>
</evidence>
<dbReference type="FunFam" id="3.30.40.10:FF:000451">
    <property type="entry name" value="E3 ubiquitin-protein ligase rnf12-A"/>
    <property type="match status" value="1"/>
</dbReference>
<dbReference type="Proteomes" id="UP000504607">
    <property type="component" value="Chromosome 1"/>
</dbReference>
<gene>
    <name evidence="12" type="primary">LOC105045787</name>
</gene>
<keyword evidence="6" id="KW-0833">Ubl conjugation pathway</keyword>
<name>A0A6I9R8W9_ELAGV</name>
<dbReference type="InterPro" id="IPR045191">
    <property type="entry name" value="MBR1/2-like"/>
</dbReference>
<evidence type="ECO:0000256" key="5">
    <source>
        <dbReference type="ARBA" id="ARBA00022771"/>
    </source>
</evidence>
<keyword evidence="12" id="KW-0378">Hydrolase</keyword>
<feature type="compositionally biased region" description="Polar residues" evidence="9">
    <location>
        <begin position="1"/>
        <end position="10"/>
    </location>
</feature>
<dbReference type="PROSITE" id="PS50089">
    <property type="entry name" value="ZF_RING_2"/>
    <property type="match status" value="1"/>
</dbReference>
<keyword evidence="5 8" id="KW-0863">Zinc-finger</keyword>
<dbReference type="InterPro" id="IPR001841">
    <property type="entry name" value="Znf_RING"/>
</dbReference>
<evidence type="ECO:0000256" key="7">
    <source>
        <dbReference type="ARBA" id="ARBA00022833"/>
    </source>
</evidence>
<reference evidence="12" key="1">
    <citation type="submission" date="2025-08" db="UniProtKB">
        <authorList>
            <consortium name="RefSeq"/>
        </authorList>
    </citation>
    <scope>IDENTIFICATION</scope>
</reference>
<keyword evidence="4" id="KW-0479">Metal-binding</keyword>
<evidence type="ECO:0000256" key="6">
    <source>
        <dbReference type="ARBA" id="ARBA00022786"/>
    </source>
</evidence>
<dbReference type="SUPFAM" id="SSF57850">
    <property type="entry name" value="RING/U-box"/>
    <property type="match status" value="1"/>
</dbReference>
<keyword evidence="12" id="KW-0067">ATP-binding</keyword>
<dbReference type="FunCoup" id="A0A6I9R8W9">
    <property type="interactions" value="1378"/>
</dbReference>
<evidence type="ECO:0000256" key="3">
    <source>
        <dbReference type="ARBA" id="ARBA00022679"/>
    </source>
</evidence>
<dbReference type="RefSeq" id="XP_010922495.1">
    <property type="nucleotide sequence ID" value="XM_010924193.3"/>
</dbReference>
<dbReference type="EC" id="2.3.2.27" evidence="2"/>
<dbReference type="GeneID" id="105045787"/>
<accession>A0A6I9R8W9</accession>
<evidence type="ECO:0000256" key="9">
    <source>
        <dbReference type="SAM" id="MobiDB-lite"/>
    </source>
</evidence>
<feature type="region of interest" description="Disordered" evidence="9">
    <location>
        <begin position="1"/>
        <end position="64"/>
    </location>
</feature>
<dbReference type="PANTHER" id="PTHR22937">
    <property type="entry name" value="E3 UBIQUITIN-PROTEIN LIGASE RNF165"/>
    <property type="match status" value="1"/>
</dbReference>
<proteinExistence type="predicted"/>
<keyword evidence="12" id="KW-0547">Nucleotide-binding</keyword>
<dbReference type="PANTHER" id="PTHR22937:SF122">
    <property type="entry name" value="RING-TYPE E3 UBIQUITIN TRANSFERASE"/>
    <property type="match status" value="1"/>
</dbReference>
<dbReference type="GO" id="GO:0008270">
    <property type="term" value="F:zinc ion binding"/>
    <property type="evidence" value="ECO:0007669"/>
    <property type="project" value="UniProtKB-KW"/>
</dbReference>
<organism evidence="11 12">
    <name type="scientific">Elaeis guineensis var. tenera</name>
    <name type="common">Oil palm</name>
    <dbReference type="NCBI Taxonomy" id="51953"/>
    <lineage>
        <taxon>Eukaryota</taxon>
        <taxon>Viridiplantae</taxon>
        <taxon>Streptophyta</taxon>
        <taxon>Embryophyta</taxon>
        <taxon>Tracheophyta</taxon>
        <taxon>Spermatophyta</taxon>
        <taxon>Magnoliopsida</taxon>
        <taxon>Liliopsida</taxon>
        <taxon>Arecaceae</taxon>
        <taxon>Arecoideae</taxon>
        <taxon>Cocoseae</taxon>
        <taxon>Elaeidinae</taxon>
        <taxon>Elaeis</taxon>
    </lineage>
</organism>
<evidence type="ECO:0000313" key="11">
    <source>
        <dbReference type="Proteomes" id="UP000504607"/>
    </source>
</evidence>
<keyword evidence="3" id="KW-0808">Transferase</keyword>
<dbReference type="InterPro" id="IPR013083">
    <property type="entry name" value="Znf_RING/FYVE/PHD"/>
</dbReference>
<feature type="compositionally biased region" description="Pro residues" evidence="9">
    <location>
        <begin position="45"/>
        <end position="58"/>
    </location>
</feature>
<evidence type="ECO:0000259" key="10">
    <source>
        <dbReference type="PROSITE" id="PS50089"/>
    </source>
</evidence>
<feature type="compositionally biased region" description="Basic residues" evidence="9">
    <location>
        <begin position="101"/>
        <end position="114"/>
    </location>
</feature>
<dbReference type="GO" id="GO:0061630">
    <property type="term" value="F:ubiquitin protein ligase activity"/>
    <property type="evidence" value="ECO:0007669"/>
    <property type="project" value="UniProtKB-EC"/>
</dbReference>
<dbReference type="Gene3D" id="3.30.40.10">
    <property type="entry name" value="Zinc/RING finger domain, C3HC4 (zinc finger)"/>
    <property type="match status" value="1"/>
</dbReference>
<dbReference type="InParanoid" id="A0A6I9R8W9"/>